<dbReference type="PROSITE" id="PS50977">
    <property type="entry name" value="HTH_TETR_2"/>
    <property type="match status" value="1"/>
</dbReference>
<dbReference type="Pfam" id="PF00440">
    <property type="entry name" value="TetR_N"/>
    <property type="match status" value="1"/>
</dbReference>
<dbReference type="SUPFAM" id="SSF48498">
    <property type="entry name" value="Tetracyclin repressor-like, C-terminal domain"/>
    <property type="match status" value="1"/>
</dbReference>
<reference evidence="4 5" key="1">
    <citation type="submission" date="2022-07" db="EMBL/GenBank/DDBJ databases">
        <title>Methylomonas rivi sp. nov., Methylomonas rosea sp. nov., Methylomonas aureus sp. nov. and Methylomonas subterranea sp. nov., four novel methanotrophs isolated from a freshwater creek and the deep terrestrial subsurface.</title>
        <authorList>
            <person name="Abin C."/>
            <person name="Sankaranarayanan K."/>
            <person name="Garner C."/>
            <person name="Sindelar R."/>
            <person name="Kotary K."/>
            <person name="Garner R."/>
            <person name="Barclay S."/>
            <person name="Lawson P."/>
            <person name="Krumholz L."/>
        </authorList>
    </citation>
    <scope>NUCLEOTIDE SEQUENCE [LARGE SCALE GENOMIC DNA]</scope>
    <source>
        <strain evidence="4 5">SURF-2</strain>
    </source>
</reference>
<name>A0ABT1TD58_9GAMM</name>
<dbReference type="PANTHER" id="PTHR30055">
    <property type="entry name" value="HTH-TYPE TRANSCRIPTIONAL REGULATOR RUTR"/>
    <property type="match status" value="1"/>
</dbReference>
<evidence type="ECO:0000256" key="2">
    <source>
        <dbReference type="PROSITE-ProRule" id="PRU00335"/>
    </source>
</evidence>
<dbReference type="InterPro" id="IPR015292">
    <property type="entry name" value="Tscrpt_reg_YbiH_C"/>
</dbReference>
<evidence type="ECO:0000313" key="4">
    <source>
        <dbReference type="EMBL" id="MCQ8103392.1"/>
    </source>
</evidence>
<keyword evidence="5" id="KW-1185">Reference proteome</keyword>
<dbReference type="PANTHER" id="PTHR30055:SF226">
    <property type="entry name" value="HTH-TYPE TRANSCRIPTIONAL REGULATOR PKSA"/>
    <property type="match status" value="1"/>
</dbReference>
<feature type="DNA-binding region" description="H-T-H motif" evidence="2">
    <location>
        <begin position="35"/>
        <end position="54"/>
    </location>
</feature>
<gene>
    <name evidence="4" type="ORF">NP590_04670</name>
</gene>
<dbReference type="EMBL" id="JANIBJ010000006">
    <property type="protein sequence ID" value="MCQ8103392.1"/>
    <property type="molecule type" value="Genomic_DNA"/>
</dbReference>
<evidence type="ECO:0000256" key="1">
    <source>
        <dbReference type="ARBA" id="ARBA00023125"/>
    </source>
</evidence>
<accession>A0ABT1TD58</accession>
<dbReference type="RefSeq" id="WP_256601085.1">
    <property type="nucleotide sequence ID" value="NZ_JANIBJ010000006.1"/>
</dbReference>
<evidence type="ECO:0000313" key="5">
    <source>
        <dbReference type="Proteomes" id="UP001524499"/>
    </source>
</evidence>
<organism evidence="4 5">
    <name type="scientific">Methylomonas subterranea</name>
    <dbReference type="NCBI Taxonomy" id="2952225"/>
    <lineage>
        <taxon>Bacteria</taxon>
        <taxon>Pseudomonadati</taxon>
        <taxon>Pseudomonadota</taxon>
        <taxon>Gammaproteobacteria</taxon>
        <taxon>Methylococcales</taxon>
        <taxon>Methylococcaceae</taxon>
        <taxon>Methylomonas</taxon>
    </lineage>
</organism>
<dbReference type="Proteomes" id="UP001524499">
    <property type="component" value="Unassembled WGS sequence"/>
</dbReference>
<protein>
    <submittedName>
        <fullName evidence="4">CerR family C-terminal domain-containing protein</fullName>
    </submittedName>
</protein>
<dbReference type="SUPFAM" id="SSF46689">
    <property type="entry name" value="Homeodomain-like"/>
    <property type="match status" value="1"/>
</dbReference>
<proteinExistence type="predicted"/>
<dbReference type="InterPro" id="IPR050109">
    <property type="entry name" value="HTH-type_TetR-like_transc_reg"/>
</dbReference>
<dbReference type="PRINTS" id="PR00455">
    <property type="entry name" value="HTHTETR"/>
</dbReference>
<sequence length="222" mass="24627">MVSFENPAIEVHDARSRLVMAALKLFAEKGYKAASTREICEAAGANISAIRYYFGDKAGLYRAAFFEPMGDTPCGSNVAAYADLPLPKVLARFFSEFLEPLKKGEELGLVMKLHFREMIEPTGAWQQEIDAEIKPQHEALVSLLKQHLGLIRIDDDLHRLVFAMIGMAVHFYVGQEVIAVTSPQILATPQNIDVLAERLAAYALAMIDSEAERRARGGTHEH</sequence>
<keyword evidence="1 2" id="KW-0238">DNA-binding</keyword>
<dbReference type="Pfam" id="PF09209">
    <property type="entry name" value="CecR_C"/>
    <property type="match status" value="1"/>
</dbReference>
<dbReference type="Gene3D" id="1.10.10.60">
    <property type="entry name" value="Homeodomain-like"/>
    <property type="match status" value="1"/>
</dbReference>
<dbReference type="InterPro" id="IPR001647">
    <property type="entry name" value="HTH_TetR"/>
</dbReference>
<evidence type="ECO:0000259" key="3">
    <source>
        <dbReference type="PROSITE" id="PS50977"/>
    </source>
</evidence>
<dbReference type="Gene3D" id="1.10.357.10">
    <property type="entry name" value="Tetracycline Repressor, domain 2"/>
    <property type="match status" value="1"/>
</dbReference>
<comment type="caution">
    <text evidence="4">The sequence shown here is derived from an EMBL/GenBank/DDBJ whole genome shotgun (WGS) entry which is preliminary data.</text>
</comment>
<dbReference type="InterPro" id="IPR009057">
    <property type="entry name" value="Homeodomain-like_sf"/>
</dbReference>
<dbReference type="InterPro" id="IPR036271">
    <property type="entry name" value="Tet_transcr_reg_TetR-rel_C_sf"/>
</dbReference>
<feature type="domain" description="HTH tetR-type" evidence="3">
    <location>
        <begin position="12"/>
        <end position="72"/>
    </location>
</feature>